<feature type="domain" description="SsuA/THI5-like" evidence="5">
    <location>
        <begin position="44"/>
        <end position="261"/>
    </location>
</feature>
<feature type="chain" id="PRO_5003200788" evidence="4">
    <location>
        <begin position="26"/>
        <end position="359"/>
    </location>
</feature>
<dbReference type="InterPro" id="IPR015168">
    <property type="entry name" value="SsuA/THI5"/>
</dbReference>
<sequence length="359" mass="39577">MRFKKLISAFLAAAFCVSLAGMAFAEKLTKVPTAWMDEHETFLIWYAKEKGWDKEAGLDIDIQYFGSGMDILNALPSGSWVFAGMGGVPAMMGNLRYGTSVIAIGNDESMTNSVLVRPDSPIAKVKGYNKDFPEVLGSPDTVKGKTFLTTTVSSAHYGLSSWLKVLGLTDKDITIKNMDQAQALAAFDNGIGDGVALWAPHMYAGQEKGWKIAGDLHMCKVGNPIVLIADTAYAEKNPEITAKFLSIYLRAVNMLQKEPLESLVPEYQRFFLEWAGKNYSPELSLTDLKTHPVYNLEEQLALFDTSKGMSTAQKWQSDIAKFFASVGSINKDELKKVENGAYATDKYLKLVKTPIPSYK</sequence>
<gene>
    <name evidence="6" type="ORF">HMPREF0179_01923</name>
</gene>
<dbReference type="PANTHER" id="PTHR30024:SF47">
    <property type="entry name" value="TAURINE-BINDING PERIPLASMIC PROTEIN"/>
    <property type="match status" value="1"/>
</dbReference>
<feature type="signal peptide" evidence="4">
    <location>
        <begin position="1"/>
        <end position="25"/>
    </location>
</feature>
<dbReference type="AlphaFoldDB" id="E5Y6T8"/>
<reference evidence="6 7" key="1">
    <citation type="submission" date="2010-10" db="EMBL/GenBank/DDBJ databases">
        <authorList>
            <consortium name="The Broad Institute Genome Sequencing Platform"/>
            <person name="Ward D."/>
            <person name="Earl A."/>
            <person name="Feldgarden M."/>
            <person name="Young S.K."/>
            <person name="Gargeya S."/>
            <person name="Zeng Q."/>
            <person name="Alvarado L."/>
            <person name="Berlin A."/>
            <person name="Bochicchio J."/>
            <person name="Chapman S.B."/>
            <person name="Chen Z."/>
            <person name="Freedman E."/>
            <person name="Gellesch M."/>
            <person name="Goldberg J."/>
            <person name="Griggs A."/>
            <person name="Gujja S."/>
            <person name="Heilman E."/>
            <person name="Heiman D."/>
            <person name="Howarth C."/>
            <person name="Mehta T."/>
            <person name="Neiman D."/>
            <person name="Pearson M."/>
            <person name="Roberts A."/>
            <person name="Saif S."/>
            <person name="Shea T."/>
            <person name="Shenoy N."/>
            <person name="Sisk P."/>
            <person name="Stolte C."/>
            <person name="Sykes S."/>
            <person name="White J."/>
            <person name="Yandava C."/>
            <person name="Allen-Vercoe E."/>
            <person name="Sibley C."/>
            <person name="Ambrose C.E."/>
            <person name="Strauss J."/>
            <person name="Daigneault M."/>
            <person name="Haas B."/>
            <person name="Nusbaum C."/>
            <person name="Birren B."/>
        </authorList>
    </citation>
    <scope>NUCLEOTIDE SEQUENCE [LARGE SCALE GENOMIC DNA]</scope>
    <source>
        <strain evidence="6 7">3_1_6</strain>
    </source>
</reference>
<dbReference type="STRING" id="563192.HMPREF0179_01923"/>
<comment type="subcellular location">
    <subcellularLocation>
        <location evidence="1">Periplasm</location>
    </subcellularLocation>
</comment>
<evidence type="ECO:0000313" key="7">
    <source>
        <dbReference type="Proteomes" id="UP000006034"/>
    </source>
</evidence>
<protein>
    <submittedName>
        <fullName evidence="6">NitT/TauT family transport system substrate-binding protein</fullName>
    </submittedName>
</protein>
<dbReference type="GO" id="GO:0042597">
    <property type="term" value="C:periplasmic space"/>
    <property type="evidence" value="ECO:0007669"/>
    <property type="project" value="UniProtKB-SubCell"/>
</dbReference>
<dbReference type="PANTHER" id="PTHR30024">
    <property type="entry name" value="ALIPHATIC SULFONATES-BINDING PROTEIN-RELATED"/>
    <property type="match status" value="1"/>
</dbReference>
<name>E5Y6T8_BILW3</name>
<evidence type="ECO:0000313" key="6">
    <source>
        <dbReference type="EMBL" id="EFV44279.1"/>
    </source>
</evidence>
<evidence type="ECO:0000256" key="1">
    <source>
        <dbReference type="ARBA" id="ARBA00004418"/>
    </source>
</evidence>
<keyword evidence="3 4" id="KW-0732">Signal</keyword>
<dbReference type="Proteomes" id="UP000006034">
    <property type="component" value="Unassembled WGS sequence"/>
</dbReference>
<accession>E5Y6T8</accession>
<comment type="caution">
    <text evidence="6">The sequence shown here is derived from an EMBL/GenBank/DDBJ whole genome shotgun (WGS) entry which is preliminary data.</text>
</comment>
<keyword evidence="7" id="KW-1185">Reference proteome</keyword>
<evidence type="ECO:0000256" key="4">
    <source>
        <dbReference type="SAM" id="SignalP"/>
    </source>
</evidence>
<proteinExistence type="inferred from homology"/>
<dbReference type="Gene3D" id="3.40.190.10">
    <property type="entry name" value="Periplasmic binding protein-like II"/>
    <property type="match status" value="2"/>
</dbReference>
<evidence type="ECO:0000256" key="2">
    <source>
        <dbReference type="ARBA" id="ARBA00010742"/>
    </source>
</evidence>
<dbReference type="GeneID" id="78084192"/>
<dbReference type="EMBL" id="ADCP02000001">
    <property type="protein sequence ID" value="EFV44279.1"/>
    <property type="molecule type" value="Genomic_DNA"/>
</dbReference>
<dbReference type="Pfam" id="PF09084">
    <property type="entry name" value="NMT1"/>
    <property type="match status" value="1"/>
</dbReference>
<dbReference type="eggNOG" id="COG0715">
    <property type="taxonomic scope" value="Bacteria"/>
</dbReference>
<dbReference type="RefSeq" id="WP_005027639.1">
    <property type="nucleotide sequence ID" value="NZ_KE150238.1"/>
</dbReference>
<evidence type="ECO:0000256" key="3">
    <source>
        <dbReference type="ARBA" id="ARBA00022729"/>
    </source>
</evidence>
<organism evidence="6 7">
    <name type="scientific">Bilophila wadsworthia (strain 3_1_6)</name>
    <dbReference type="NCBI Taxonomy" id="563192"/>
    <lineage>
        <taxon>Bacteria</taxon>
        <taxon>Pseudomonadati</taxon>
        <taxon>Thermodesulfobacteriota</taxon>
        <taxon>Desulfovibrionia</taxon>
        <taxon>Desulfovibrionales</taxon>
        <taxon>Desulfovibrionaceae</taxon>
        <taxon>Bilophila</taxon>
    </lineage>
</organism>
<reference evidence="6 7" key="2">
    <citation type="submission" date="2013-04" db="EMBL/GenBank/DDBJ databases">
        <title>The Genome Sequence of Bilophila wadsworthia 3_1_6.</title>
        <authorList>
            <consortium name="The Broad Institute Genomics Platform"/>
            <person name="Earl A."/>
            <person name="Ward D."/>
            <person name="Feldgarden M."/>
            <person name="Gevers D."/>
            <person name="Sibley C."/>
            <person name="Strauss J."/>
            <person name="Allen-Vercoe E."/>
            <person name="Walker B."/>
            <person name="Young S."/>
            <person name="Zeng Q."/>
            <person name="Gargeya S."/>
            <person name="Fitzgerald M."/>
            <person name="Haas B."/>
            <person name="Abouelleil A."/>
            <person name="Allen A.W."/>
            <person name="Alvarado L."/>
            <person name="Arachchi H.M."/>
            <person name="Berlin A.M."/>
            <person name="Chapman S.B."/>
            <person name="Gainer-Dewar J."/>
            <person name="Goldberg J."/>
            <person name="Griggs A."/>
            <person name="Gujja S."/>
            <person name="Hansen M."/>
            <person name="Howarth C."/>
            <person name="Imamovic A."/>
            <person name="Ireland A."/>
            <person name="Larimer J."/>
            <person name="McCowan C."/>
            <person name="Murphy C."/>
            <person name="Pearson M."/>
            <person name="Poon T.W."/>
            <person name="Priest M."/>
            <person name="Roberts A."/>
            <person name="Saif S."/>
            <person name="Shea T."/>
            <person name="Sisk P."/>
            <person name="Sykes S."/>
            <person name="Wortman J."/>
            <person name="Nusbaum C."/>
            <person name="Birren B."/>
        </authorList>
    </citation>
    <scope>NUCLEOTIDE SEQUENCE [LARGE SCALE GENOMIC DNA]</scope>
    <source>
        <strain evidence="6 7">3_1_6</strain>
    </source>
</reference>
<dbReference type="SUPFAM" id="SSF53850">
    <property type="entry name" value="Periplasmic binding protein-like II"/>
    <property type="match status" value="1"/>
</dbReference>
<evidence type="ECO:0000259" key="5">
    <source>
        <dbReference type="Pfam" id="PF09084"/>
    </source>
</evidence>
<comment type="similarity">
    <text evidence="2">Belongs to the bacterial solute-binding protein SsuA/TauA family.</text>
</comment>
<dbReference type="OrthoDB" id="2054296at2"/>
<dbReference type="HOGENOM" id="CLU_065959_0_0_7"/>